<sequence length="299" mass="31646">MAGAYFLYNDILAAANAVPTLSHVNVGSSVSVPTLPLANLLDRRVAKVARVQRPNAAVDSTSVFSFPLATFGGDKRISAIAIVGFKLTASNGQDITTRARFTVDVYGTPSLIVHSSPQFGIIGTAGAVPAGAPSIVVYVFPTPVTATDKIVLSVTQPFPTSTGTEILDIGRVYAADGVAFSEGVDADWNMTMADSARVMRSRGQQIYAEAVPRYRVGQFRLPSVPEALAIGTVSQPNRPNLQLMGLQVGVSGEVLVVPRSDDALALGRLAIYGRFTRPVQVRHLSGELFSCDLEVEEGL</sequence>
<gene>
    <name evidence="1" type="ORF">OD750_010355</name>
</gene>
<name>A0A9X4BGL3_9GAMM</name>
<comment type="caution">
    <text evidence="1">The sequence shown here is derived from an EMBL/GenBank/DDBJ whole genome shotgun (WGS) entry which is preliminary data.</text>
</comment>
<reference evidence="1" key="1">
    <citation type="submission" date="2023-02" db="EMBL/GenBank/DDBJ databases">
        <title>Tahibacter soli sp. nov. isolated from soil.</title>
        <authorList>
            <person name="Baek J.H."/>
            <person name="Lee J.K."/>
            <person name="Choi D.G."/>
            <person name="Jeon C.O."/>
        </authorList>
    </citation>
    <scope>NUCLEOTIDE SEQUENCE</scope>
    <source>
        <strain evidence="1">BL</strain>
    </source>
</reference>
<dbReference type="EMBL" id="JAOVZO020000015">
    <property type="protein sequence ID" value="MDC8012945.1"/>
    <property type="molecule type" value="Genomic_DNA"/>
</dbReference>
<protein>
    <submittedName>
        <fullName evidence="1">Uncharacterized protein</fullName>
    </submittedName>
</protein>
<dbReference type="RefSeq" id="WP_263544637.1">
    <property type="nucleotide sequence ID" value="NZ_JAOVZO020000015.1"/>
</dbReference>
<organism evidence="1 2">
    <name type="scientific">Tahibacter soli</name>
    <dbReference type="NCBI Taxonomy" id="2983605"/>
    <lineage>
        <taxon>Bacteria</taxon>
        <taxon>Pseudomonadati</taxon>
        <taxon>Pseudomonadota</taxon>
        <taxon>Gammaproteobacteria</taxon>
        <taxon>Lysobacterales</taxon>
        <taxon>Rhodanobacteraceae</taxon>
        <taxon>Tahibacter</taxon>
    </lineage>
</organism>
<dbReference type="AlphaFoldDB" id="A0A9X4BGL3"/>
<proteinExistence type="predicted"/>
<dbReference type="Proteomes" id="UP001139971">
    <property type="component" value="Unassembled WGS sequence"/>
</dbReference>
<evidence type="ECO:0000313" key="2">
    <source>
        <dbReference type="Proteomes" id="UP001139971"/>
    </source>
</evidence>
<evidence type="ECO:0000313" key="1">
    <source>
        <dbReference type="EMBL" id="MDC8012945.1"/>
    </source>
</evidence>
<accession>A0A9X4BGL3</accession>
<keyword evidence="2" id="KW-1185">Reference proteome</keyword>